<dbReference type="OrthoDB" id="125642at2759"/>
<keyword evidence="1" id="KW-0548">Nucleotidyltransferase</keyword>
<dbReference type="InterPro" id="IPR036397">
    <property type="entry name" value="RNaseH_sf"/>
</dbReference>
<dbReference type="EMBL" id="NBNE01001027">
    <property type="protein sequence ID" value="OWZ15929.1"/>
    <property type="molecule type" value="Genomic_DNA"/>
</dbReference>
<dbReference type="GO" id="GO:0003964">
    <property type="term" value="F:RNA-directed DNA polymerase activity"/>
    <property type="evidence" value="ECO:0007669"/>
    <property type="project" value="UniProtKB-KW"/>
</dbReference>
<dbReference type="InterPro" id="IPR050951">
    <property type="entry name" value="Retrovirus_Pol_polyprotein"/>
</dbReference>
<sequence length="207" mass="23464">MQNVLTGDVSDLPRNRVKKIAMVSDPFVLDSREILYGLSTPTPETPATNSQISDSWSERRYVRTCYTTCMKNFKAITMESTGRLIFYWIVMYVDVQKFFKVCVDCASAMGRPPVFGPSPGNIKSRYPFEVVSMDFVTELPESHRGNTYLLLFQDQFPGNVMTKSMLNTEAQAVAGAYVECVFRRFGVSSGIKHNQYPRFLSKSPSEK</sequence>
<gene>
    <name evidence="1" type="ORF">PHMEG_00010352</name>
</gene>
<organism evidence="1 2">
    <name type="scientific">Phytophthora megakarya</name>
    <dbReference type="NCBI Taxonomy" id="4795"/>
    <lineage>
        <taxon>Eukaryota</taxon>
        <taxon>Sar</taxon>
        <taxon>Stramenopiles</taxon>
        <taxon>Oomycota</taxon>
        <taxon>Peronosporomycetes</taxon>
        <taxon>Peronosporales</taxon>
        <taxon>Peronosporaceae</taxon>
        <taxon>Phytophthora</taxon>
    </lineage>
</organism>
<accession>A0A225WFN4</accession>
<reference evidence="2" key="1">
    <citation type="submission" date="2017-03" db="EMBL/GenBank/DDBJ databases">
        <title>Phytopthora megakarya and P. palmivora, two closely related causual agents of cacao black pod achieved similar genome size and gene model numbers by different mechanisms.</title>
        <authorList>
            <person name="Ali S."/>
            <person name="Shao J."/>
            <person name="Larry D.J."/>
            <person name="Kronmiller B."/>
            <person name="Shen D."/>
            <person name="Strem M.D."/>
            <person name="Melnick R.L."/>
            <person name="Guiltinan M.J."/>
            <person name="Tyler B.M."/>
            <person name="Meinhardt L.W."/>
            <person name="Bailey B.A."/>
        </authorList>
    </citation>
    <scope>NUCLEOTIDE SEQUENCE [LARGE SCALE GENOMIC DNA]</scope>
    <source>
        <strain evidence="2">zdho120</strain>
    </source>
</reference>
<dbReference type="PANTHER" id="PTHR37984:SF5">
    <property type="entry name" value="PROTEIN NYNRIN-LIKE"/>
    <property type="match status" value="1"/>
</dbReference>
<keyword evidence="1" id="KW-0695">RNA-directed DNA polymerase</keyword>
<dbReference type="Gene3D" id="3.30.420.10">
    <property type="entry name" value="Ribonuclease H-like superfamily/Ribonuclease H"/>
    <property type="match status" value="1"/>
</dbReference>
<protein>
    <submittedName>
        <fullName evidence="1">Reverse transcriptase</fullName>
    </submittedName>
</protein>
<comment type="caution">
    <text evidence="1">The sequence shown here is derived from an EMBL/GenBank/DDBJ whole genome shotgun (WGS) entry which is preliminary data.</text>
</comment>
<evidence type="ECO:0000313" key="2">
    <source>
        <dbReference type="Proteomes" id="UP000198211"/>
    </source>
</evidence>
<keyword evidence="2" id="KW-1185">Reference proteome</keyword>
<keyword evidence="1" id="KW-0808">Transferase</keyword>
<name>A0A225WFN4_9STRA</name>
<proteinExistence type="predicted"/>
<dbReference type="SUPFAM" id="SSF53098">
    <property type="entry name" value="Ribonuclease H-like"/>
    <property type="match status" value="1"/>
</dbReference>
<dbReference type="Proteomes" id="UP000198211">
    <property type="component" value="Unassembled WGS sequence"/>
</dbReference>
<dbReference type="AlphaFoldDB" id="A0A225WFN4"/>
<dbReference type="InterPro" id="IPR012337">
    <property type="entry name" value="RNaseH-like_sf"/>
</dbReference>
<dbReference type="PANTHER" id="PTHR37984">
    <property type="entry name" value="PROTEIN CBG26694"/>
    <property type="match status" value="1"/>
</dbReference>
<dbReference type="GO" id="GO:0003676">
    <property type="term" value="F:nucleic acid binding"/>
    <property type="evidence" value="ECO:0007669"/>
    <property type="project" value="InterPro"/>
</dbReference>
<evidence type="ECO:0000313" key="1">
    <source>
        <dbReference type="EMBL" id="OWZ15929.1"/>
    </source>
</evidence>